<evidence type="ECO:0000256" key="1">
    <source>
        <dbReference type="NCBIfam" id="TIGR01796"/>
    </source>
</evidence>
<sequence length="120" mass="13651">MIRGVRGATTVLHDEEKEIIVAVETLLTEMIQKNEIHPEKVASVFVSVTKELQSTFPSKALRNIEGWKYVPVVCMQEIPVEGSLPYCIRIMLHLNTDKSQQEIEHVYHGEAIALRPDLKN</sequence>
<dbReference type="GO" id="GO:0004106">
    <property type="term" value="F:chorismate mutase activity"/>
    <property type="evidence" value="ECO:0007669"/>
    <property type="project" value="UniProtKB-EC"/>
</dbReference>
<dbReference type="EMBL" id="JACJHX010000009">
    <property type="protein sequence ID" value="MBA9027806.1"/>
    <property type="molecule type" value="Genomic_DNA"/>
</dbReference>
<evidence type="ECO:0000256" key="2">
    <source>
        <dbReference type="PROSITE-ProRule" id="PRU00514"/>
    </source>
</evidence>
<evidence type="ECO:0000313" key="4">
    <source>
        <dbReference type="Proteomes" id="UP000626697"/>
    </source>
</evidence>
<dbReference type="PROSITE" id="PS51167">
    <property type="entry name" value="CHORISMATE_MUT_1"/>
    <property type="match status" value="1"/>
</dbReference>
<dbReference type="SUPFAM" id="SSF55298">
    <property type="entry name" value="YjgF-like"/>
    <property type="match status" value="1"/>
</dbReference>
<dbReference type="Pfam" id="PF07736">
    <property type="entry name" value="CM_1"/>
    <property type="match status" value="1"/>
</dbReference>
<proteinExistence type="predicted"/>
<comment type="catalytic activity">
    <reaction evidence="2">
        <text>chorismate = prephenate</text>
        <dbReference type="Rhea" id="RHEA:13897"/>
        <dbReference type="ChEBI" id="CHEBI:29748"/>
        <dbReference type="ChEBI" id="CHEBI:29934"/>
        <dbReference type="EC" id="5.4.99.5"/>
    </reaction>
</comment>
<name>A0ABR6CSC1_9BACI</name>
<dbReference type="InterPro" id="IPR008243">
    <property type="entry name" value="Chorismate_mutase_AroH"/>
</dbReference>
<dbReference type="Proteomes" id="UP000626697">
    <property type="component" value="Unassembled WGS sequence"/>
</dbReference>
<dbReference type="NCBIfam" id="TIGR01796">
    <property type="entry name" value="CM_mono_aroH"/>
    <property type="match status" value="1"/>
</dbReference>
<keyword evidence="4" id="KW-1185">Reference proteome</keyword>
<comment type="caution">
    <text evidence="3">The sequence shown here is derived from an EMBL/GenBank/DDBJ whole genome shotgun (WGS) entry which is preliminary data.</text>
</comment>
<dbReference type="RefSeq" id="WP_028391550.1">
    <property type="nucleotide sequence ID" value="NZ_JACJHX010000009.1"/>
</dbReference>
<keyword evidence="2" id="KW-0028">Amino-acid biosynthesis</keyword>
<dbReference type="PANTHER" id="PTHR21164">
    <property type="entry name" value="CHORISMATE MUTASE"/>
    <property type="match status" value="1"/>
</dbReference>
<accession>A0ABR6CSC1</accession>
<dbReference type="CDD" id="cd02185">
    <property type="entry name" value="AroH"/>
    <property type="match status" value="1"/>
</dbReference>
<dbReference type="InterPro" id="IPR035959">
    <property type="entry name" value="RutC-like_sf"/>
</dbReference>
<dbReference type="Gene3D" id="3.30.1330.40">
    <property type="entry name" value="RutC-like"/>
    <property type="match status" value="1"/>
</dbReference>
<evidence type="ECO:0000313" key="3">
    <source>
        <dbReference type="EMBL" id="MBA9027806.1"/>
    </source>
</evidence>
<dbReference type="PANTHER" id="PTHR21164:SF0">
    <property type="entry name" value="CHORISMATE MUTASE AROH"/>
    <property type="match status" value="1"/>
</dbReference>
<dbReference type="PIRSF" id="PIRSF005965">
    <property type="entry name" value="Chor_mut_AroH"/>
    <property type="match status" value="1"/>
</dbReference>
<dbReference type="EC" id="5.4.99.5" evidence="1 2"/>
<organism evidence="3 4">
    <name type="scientific">Peribacillus huizhouensis</name>
    <dbReference type="NCBI Taxonomy" id="1501239"/>
    <lineage>
        <taxon>Bacteria</taxon>
        <taxon>Bacillati</taxon>
        <taxon>Bacillota</taxon>
        <taxon>Bacilli</taxon>
        <taxon>Bacillales</taxon>
        <taxon>Bacillaceae</taxon>
        <taxon>Peribacillus</taxon>
    </lineage>
</organism>
<reference evidence="3 4" key="1">
    <citation type="submission" date="2020-08" db="EMBL/GenBank/DDBJ databases">
        <title>Genomic Encyclopedia of Type Strains, Phase IV (KMG-IV): sequencing the most valuable type-strain genomes for metagenomic binning, comparative biology and taxonomic classification.</title>
        <authorList>
            <person name="Goeker M."/>
        </authorList>
    </citation>
    <scope>NUCLEOTIDE SEQUENCE [LARGE SCALE GENOMIC DNA]</scope>
    <source>
        <strain evidence="3 4">DSM 105481</strain>
    </source>
</reference>
<protein>
    <recommendedName>
        <fullName evidence="1 2">chorismate mutase</fullName>
        <ecNumber evidence="1 2">5.4.99.5</ecNumber>
    </recommendedName>
</protein>
<gene>
    <name evidence="3" type="ORF">HNP81_003097</name>
</gene>
<keyword evidence="2 3" id="KW-0413">Isomerase</keyword>
<keyword evidence="2" id="KW-0057">Aromatic amino acid biosynthesis</keyword>